<gene>
    <name evidence="1" type="ORF">C273_06558</name>
</gene>
<dbReference type="Proteomes" id="UP000009885">
    <property type="component" value="Unassembled WGS sequence"/>
</dbReference>
<accession>K9B2U7</accession>
<name>K9B2U7_9STAP</name>
<dbReference type="InterPro" id="IPR020908">
    <property type="entry name" value="UPF0738"/>
</dbReference>
<dbReference type="STRING" id="1229783.C273_06558"/>
<dbReference type="eggNOG" id="ENOG5032YMN">
    <property type="taxonomic scope" value="Bacteria"/>
</dbReference>
<dbReference type="RefSeq" id="WP_009383542.1">
    <property type="nucleotide sequence ID" value="NZ_AMSQ01000008.1"/>
</dbReference>
<protein>
    <submittedName>
        <fullName evidence="1">Uncharacterized protein</fullName>
    </submittedName>
</protein>
<dbReference type="EMBL" id="AMSQ01000008">
    <property type="protein sequence ID" value="EKU48100.1"/>
    <property type="molecule type" value="Genomic_DNA"/>
</dbReference>
<sequence>MRIYVTEIKIEEDSILCYTDKPTEGYEEGNQVLVDSDNYAFVALLDDGQAFSYLNFVQETWSMIHNHRGKRLIINDDLELKQFWDELDYLLENIEGNSNYGKDFVKEVEEAFELE</sequence>
<comment type="caution">
    <text evidence="1">The sequence shown here is derived from an EMBL/GenBank/DDBJ whole genome shotgun (WGS) entry which is preliminary data.</text>
</comment>
<keyword evidence="2" id="KW-1185">Reference proteome</keyword>
<evidence type="ECO:0000313" key="2">
    <source>
        <dbReference type="Proteomes" id="UP000009885"/>
    </source>
</evidence>
<organism evidence="1 2">
    <name type="scientific">Staphylococcus massiliensis S46</name>
    <dbReference type="NCBI Taxonomy" id="1229783"/>
    <lineage>
        <taxon>Bacteria</taxon>
        <taxon>Bacillati</taxon>
        <taxon>Bacillota</taxon>
        <taxon>Bacilli</taxon>
        <taxon>Bacillales</taxon>
        <taxon>Staphylococcaceae</taxon>
        <taxon>Staphylococcus</taxon>
    </lineage>
</organism>
<dbReference type="Pfam" id="PF19785">
    <property type="entry name" value="UPF0738"/>
    <property type="match status" value="1"/>
</dbReference>
<dbReference type="AlphaFoldDB" id="K9B2U7"/>
<dbReference type="PATRIC" id="fig|1229783.3.peg.1326"/>
<reference evidence="1 2" key="1">
    <citation type="journal article" date="2013" name="Genome Announc.">
        <title>Genome Sequence of Staphylococcus massiliensis Strain S46, Isolated from the Surface of Healthy Human Skin.</title>
        <authorList>
            <person name="Srivastav R."/>
            <person name="Singh A."/>
            <person name="Jangir P.K."/>
            <person name="Kumari C."/>
            <person name="Muduli S."/>
            <person name="Sharma R."/>
        </authorList>
    </citation>
    <scope>NUCLEOTIDE SEQUENCE [LARGE SCALE GENOMIC DNA]</scope>
    <source>
        <strain evidence="1 2">S46</strain>
    </source>
</reference>
<dbReference type="OrthoDB" id="2966478at2"/>
<evidence type="ECO:0000313" key="1">
    <source>
        <dbReference type="EMBL" id="EKU48100.1"/>
    </source>
</evidence>
<proteinExistence type="predicted"/>